<organism evidence="6 7">
    <name type="scientific">Cylicocyclus nassatus</name>
    <name type="common">Nematode worm</name>
    <dbReference type="NCBI Taxonomy" id="53992"/>
    <lineage>
        <taxon>Eukaryota</taxon>
        <taxon>Metazoa</taxon>
        <taxon>Ecdysozoa</taxon>
        <taxon>Nematoda</taxon>
        <taxon>Chromadorea</taxon>
        <taxon>Rhabditida</taxon>
        <taxon>Rhabditina</taxon>
        <taxon>Rhabditomorpha</taxon>
        <taxon>Strongyloidea</taxon>
        <taxon>Strongylidae</taxon>
        <taxon>Cylicocyclus</taxon>
    </lineage>
</organism>
<feature type="domain" description="RING-type" evidence="5">
    <location>
        <begin position="13"/>
        <end position="54"/>
    </location>
</feature>
<dbReference type="SMART" id="SM00184">
    <property type="entry name" value="RING"/>
    <property type="match status" value="1"/>
</dbReference>
<evidence type="ECO:0000313" key="6">
    <source>
        <dbReference type="EMBL" id="CAJ0596290.1"/>
    </source>
</evidence>
<proteinExistence type="predicted"/>
<keyword evidence="4" id="KW-0175">Coiled coil</keyword>
<dbReference type="InterPro" id="IPR052639">
    <property type="entry name" value="TRAIP_ubiq-protein_ligase"/>
</dbReference>
<dbReference type="GO" id="GO:0031297">
    <property type="term" value="P:replication fork processing"/>
    <property type="evidence" value="ECO:0007669"/>
    <property type="project" value="TreeGrafter"/>
</dbReference>
<dbReference type="GO" id="GO:0090734">
    <property type="term" value="C:site of DNA damage"/>
    <property type="evidence" value="ECO:0007669"/>
    <property type="project" value="TreeGrafter"/>
</dbReference>
<dbReference type="Gene3D" id="3.30.40.10">
    <property type="entry name" value="Zinc/RING finger domain, C3HC4 (zinc finger)"/>
    <property type="match status" value="1"/>
</dbReference>
<feature type="coiled-coil region" evidence="4">
    <location>
        <begin position="84"/>
        <end position="118"/>
    </location>
</feature>
<dbReference type="PANTHER" id="PTHR46569:SF1">
    <property type="entry name" value="E3 UBIQUITIN-PROTEIN LIGASE RFWD3-RELATED"/>
    <property type="match status" value="1"/>
</dbReference>
<reference evidence="6" key="1">
    <citation type="submission" date="2023-07" db="EMBL/GenBank/DDBJ databases">
        <authorList>
            <consortium name="CYATHOMIX"/>
        </authorList>
    </citation>
    <scope>NUCLEOTIDE SEQUENCE</scope>
    <source>
        <strain evidence="6">N/A</strain>
    </source>
</reference>
<dbReference type="GO" id="GO:0008270">
    <property type="term" value="F:zinc ion binding"/>
    <property type="evidence" value="ECO:0007669"/>
    <property type="project" value="UniProtKB-KW"/>
</dbReference>
<comment type="caution">
    <text evidence="6">The sequence shown here is derived from an EMBL/GenBank/DDBJ whole genome shotgun (WGS) entry which is preliminary data.</text>
</comment>
<dbReference type="Pfam" id="PF13639">
    <property type="entry name" value="zf-RING_2"/>
    <property type="match status" value="1"/>
</dbReference>
<keyword evidence="2" id="KW-0862">Zinc</keyword>
<dbReference type="SUPFAM" id="SSF57850">
    <property type="entry name" value="RING/U-box"/>
    <property type="match status" value="1"/>
</dbReference>
<keyword evidence="7" id="KW-1185">Reference proteome</keyword>
<dbReference type="GO" id="GO:0061630">
    <property type="term" value="F:ubiquitin protein ligase activity"/>
    <property type="evidence" value="ECO:0007669"/>
    <property type="project" value="TreeGrafter"/>
</dbReference>
<evidence type="ECO:0000259" key="5">
    <source>
        <dbReference type="PROSITE" id="PS50089"/>
    </source>
</evidence>
<name>A0AA36GQ64_CYLNA</name>
<gene>
    <name evidence="6" type="ORF">CYNAS_LOCUS8273</name>
</gene>
<keyword evidence="1 3" id="KW-0479">Metal-binding</keyword>
<keyword evidence="1 3" id="KW-0863">Zinc-finger</keyword>
<dbReference type="PROSITE" id="PS50089">
    <property type="entry name" value="ZF_RING_2"/>
    <property type="match status" value="1"/>
</dbReference>
<evidence type="ECO:0000256" key="2">
    <source>
        <dbReference type="ARBA" id="ARBA00022833"/>
    </source>
</evidence>
<evidence type="ECO:0000256" key="1">
    <source>
        <dbReference type="ARBA" id="ARBA00022771"/>
    </source>
</evidence>
<dbReference type="CDD" id="cd16448">
    <property type="entry name" value="RING-H2"/>
    <property type="match status" value="1"/>
</dbReference>
<dbReference type="InterPro" id="IPR013083">
    <property type="entry name" value="Znf_RING/FYVE/PHD"/>
</dbReference>
<accession>A0AA36GQ64</accession>
<evidence type="ECO:0000256" key="4">
    <source>
        <dbReference type="SAM" id="Coils"/>
    </source>
</evidence>
<dbReference type="GO" id="GO:0016567">
    <property type="term" value="P:protein ubiquitination"/>
    <property type="evidence" value="ECO:0007669"/>
    <property type="project" value="TreeGrafter"/>
</dbReference>
<dbReference type="PANTHER" id="PTHR46569">
    <property type="entry name" value="E3 UBIQUITIN-PROTEIN LIGASE TRAIP"/>
    <property type="match status" value="1"/>
</dbReference>
<dbReference type="GO" id="GO:0005634">
    <property type="term" value="C:nucleus"/>
    <property type="evidence" value="ECO:0007669"/>
    <property type="project" value="TreeGrafter"/>
</dbReference>
<protein>
    <recommendedName>
        <fullName evidence="5">RING-type domain-containing protein</fullName>
    </recommendedName>
</protein>
<dbReference type="InterPro" id="IPR001841">
    <property type="entry name" value="Znf_RING"/>
</dbReference>
<evidence type="ECO:0000313" key="7">
    <source>
        <dbReference type="Proteomes" id="UP001176961"/>
    </source>
</evidence>
<dbReference type="Proteomes" id="UP001176961">
    <property type="component" value="Unassembled WGS sequence"/>
</dbReference>
<evidence type="ECO:0000256" key="3">
    <source>
        <dbReference type="PROSITE-ProRule" id="PRU00175"/>
    </source>
</evidence>
<dbReference type="EMBL" id="CATQJL010000112">
    <property type="protein sequence ID" value="CAJ0596290.1"/>
    <property type="molecule type" value="Genomic_DNA"/>
</dbReference>
<dbReference type="AlphaFoldDB" id="A0AA36GQ64"/>
<sequence>MVEEEEVIVRCKCVICAEVIARTNMTALLCGHVFHAECIQSWIDHTDTPTCPNCGVSINKEQIVRRLFFSDTDDLNDLDDTTLIDELLEKVDNLEAENSNLNRQLDEAKNLHQKLTEELCSEREQLRKGSKGYTEEQLRISKKKDDDLEALVKSVGEVLKVLEQRETDLKMLTEVYNTAGTTLRSVEEHLKNLKTKETDSGIS</sequence>